<dbReference type="InterPro" id="IPR005624">
    <property type="entry name" value="PduO/GlcC-like"/>
</dbReference>
<dbReference type="PANTHER" id="PTHR34309:SF10">
    <property type="entry name" value="SLR1406 PROTEIN"/>
    <property type="match status" value="1"/>
</dbReference>
<dbReference type="InterPro" id="IPR052517">
    <property type="entry name" value="GlcG_carb_metab_protein"/>
</dbReference>
<evidence type="ECO:0000313" key="1">
    <source>
        <dbReference type="EMBL" id="NHN84388.1"/>
    </source>
</evidence>
<keyword evidence="2" id="KW-1185">Reference proteome</keyword>
<gene>
    <name evidence="1" type="ORF">GOB93_06975</name>
</gene>
<comment type="caution">
    <text evidence="1">The sequence shown here is derived from an EMBL/GenBank/DDBJ whole genome shotgun (WGS) entry which is preliminary data.</text>
</comment>
<protein>
    <submittedName>
        <fullName evidence="1">Heme-binding protein</fullName>
    </submittedName>
</protein>
<sequence>MSGHIQKRIRRCVLTATTVIAAVSISDADISGAGISGAHASTLITTQKLDWETAEKLAATAVRLCAQQGYSVTAAVVDPSGHEQVVIKGDTVPLQSLSVSYRKAYTAFSYGQAFNKNTTSELIAAKLTGPSNGALNTVPEVLFIPGGATLRKADGTVIGGLGVSGAPGGDKDEACAVNAVKALKGDFQ</sequence>
<dbReference type="PANTHER" id="PTHR34309">
    <property type="entry name" value="SLR1406 PROTEIN"/>
    <property type="match status" value="1"/>
</dbReference>
<dbReference type="Proteomes" id="UP000635278">
    <property type="component" value="Unassembled WGS sequence"/>
</dbReference>
<dbReference type="RefSeq" id="WP_173582787.1">
    <property type="nucleotide sequence ID" value="NZ_WOTB01000007.1"/>
</dbReference>
<evidence type="ECO:0000313" key="2">
    <source>
        <dbReference type="Proteomes" id="UP000635278"/>
    </source>
</evidence>
<dbReference type="EMBL" id="WOTB01000007">
    <property type="protein sequence ID" value="NHN84388.1"/>
    <property type="molecule type" value="Genomic_DNA"/>
</dbReference>
<name>A0ABX0JNP1_9PROT</name>
<proteinExistence type="predicted"/>
<dbReference type="SUPFAM" id="SSF143744">
    <property type="entry name" value="GlcG-like"/>
    <property type="match status" value="1"/>
</dbReference>
<reference evidence="1 2" key="1">
    <citation type="journal article" date="2020" name="Int. J. Syst. Evol. Microbiol.">
        <title>Novel acetic acid bacteria from cider fermentations: Acetobacter conturbans sp. nov. and Acetobacter fallax sp. nov.</title>
        <authorList>
            <person name="Sombolestani A.S."/>
            <person name="Cleenwerck I."/>
            <person name="Cnockaert M."/>
            <person name="Borremans W."/>
            <person name="Wieme A.D."/>
            <person name="De Vuyst L."/>
            <person name="Vandamme P."/>
        </authorList>
    </citation>
    <scope>NUCLEOTIDE SEQUENCE [LARGE SCALE GENOMIC DNA]</scope>
    <source>
        <strain evidence="1 2">LMG 30640</strain>
    </source>
</reference>
<organism evidence="1 2">
    <name type="scientific">Acetobacter musti</name>
    <dbReference type="NCBI Taxonomy" id="864732"/>
    <lineage>
        <taxon>Bacteria</taxon>
        <taxon>Pseudomonadati</taxon>
        <taxon>Pseudomonadota</taxon>
        <taxon>Alphaproteobacteria</taxon>
        <taxon>Acetobacterales</taxon>
        <taxon>Acetobacteraceae</taxon>
        <taxon>Acetobacter</taxon>
    </lineage>
</organism>
<accession>A0ABX0JNP1</accession>
<dbReference type="Gene3D" id="3.30.450.150">
    <property type="entry name" value="Haem-degrading domain"/>
    <property type="match status" value="1"/>
</dbReference>
<dbReference type="InterPro" id="IPR038084">
    <property type="entry name" value="PduO/GlcC-like_sf"/>
</dbReference>
<dbReference type="Pfam" id="PF03928">
    <property type="entry name" value="HbpS-like"/>
    <property type="match status" value="1"/>
</dbReference>